<reference evidence="2 3" key="1">
    <citation type="submission" date="2019-09" db="EMBL/GenBank/DDBJ databases">
        <authorList>
            <person name="Li Y."/>
        </authorList>
    </citation>
    <scope>NUCLEOTIDE SEQUENCE [LARGE SCALE GENOMIC DNA]</scope>
    <source>
        <strain evidence="2 3">L3-3HA</strain>
    </source>
</reference>
<dbReference type="OrthoDB" id="9773233at2"/>
<evidence type="ECO:0000256" key="1">
    <source>
        <dbReference type="ARBA" id="ARBA00023002"/>
    </source>
</evidence>
<dbReference type="SUPFAM" id="SSF51905">
    <property type="entry name" value="FAD/NAD(P)-binding domain"/>
    <property type="match status" value="1"/>
</dbReference>
<dbReference type="InterPro" id="IPR036188">
    <property type="entry name" value="FAD/NAD-bd_sf"/>
</dbReference>
<dbReference type="EMBL" id="VYKJ01000004">
    <property type="protein sequence ID" value="KAA9000531.1"/>
    <property type="molecule type" value="Genomic_DNA"/>
</dbReference>
<organism evidence="2 3">
    <name type="scientific">Affinibrenneria salicis</name>
    <dbReference type="NCBI Taxonomy" id="2590031"/>
    <lineage>
        <taxon>Bacteria</taxon>
        <taxon>Pseudomonadati</taxon>
        <taxon>Pseudomonadota</taxon>
        <taxon>Gammaproteobacteria</taxon>
        <taxon>Enterobacterales</taxon>
        <taxon>Pectobacteriaceae</taxon>
        <taxon>Affinibrenneria</taxon>
    </lineage>
</organism>
<dbReference type="InterPro" id="IPR050982">
    <property type="entry name" value="Auxin_biosynth/cation_transpt"/>
</dbReference>
<name>A0A5J5G1J6_9GAMM</name>
<dbReference type="Gene3D" id="3.50.50.60">
    <property type="entry name" value="FAD/NAD(P)-binding domain"/>
    <property type="match status" value="2"/>
</dbReference>
<keyword evidence="3" id="KW-1185">Reference proteome</keyword>
<dbReference type="PANTHER" id="PTHR43539">
    <property type="entry name" value="FLAVIN-BINDING MONOOXYGENASE-LIKE PROTEIN (AFU_ORTHOLOGUE AFUA_4G09220)"/>
    <property type="match status" value="1"/>
</dbReference>
<dbReference type="NCBIfam" id="TIGR04046">
    <property type="entry name" value="MSMEG_0569_nitr"/>
    <property type="match status" value="1"/>
</dbReference>
<evidence type="ECO:0000313" key="2">
    <source>
        <dbReference type="EMBL" id="KAA9000531.1"/>
    </source>
</evidence>
<dbReference type="PRINTS" id="PR00420">
    <property type="entry name" value="RNGMNOXGNASE"/>
</dbReference>
<gene>
    <name evidence="2" type="ORF">FJU30_09840</name>
</gene>
<comment type="caution">
    <text evidence="2">The sequence shown here is derived from an EMBL/GenBank/DDBJ whole genome shotgun (WGS) entry which is preliminary data.</text>
</comment>
<dbReference type="GO" id="GO:0050660">
    <property type="term" value="F:flavin adenine dinucleotide binding"/>
    <property type="evidence" value="ECO:0007669"/>
    <property type="project" value="TreeGrafter"/>
</dbReference>
<proteinExistence type="predicted"/>
<keyword evidence="1" id="KW-0560">Oxidoreductase</keyword>
<dbReference type="InterPro" id="IPR024000">
    <property type="entry name" value="CHP04046_FMN-dependent"/>
</dbReference>
<evidence type="ECO:0000313" key="3">
    <source>
        <dbReference type="Proteomes" id="UP000335415"/>
    </source>
</evidence>
<dbReference type="RefSeq" id="WP_150434799.1">
    <property type="nucleotide sequence ID" value="NZ_VYKJ01000004.1"/>
</dbReference>
<dbReference type="PANTHER" id="PTHR43539:SF78">
    <property type="entry name" value="FLAVIN-CONTAINING MONOOXYGENASE"/>
    <property type="match status" value="1"/>
</dbReference>
<dbReference type="Pfam" id="PF13738">
    <property type="entry name" value="Pyr_redox_3"/>
    <property type="match status" value="1"/>
</dbReference>
<dbReference type="GO" id="GO:0004497">
    <property type="term" value="F:monooxygenase activity"/>
    <property type="evidence" value="ECO:0007669"/>
    <property type="project" value="TreeGrafter"/>
</dbReference>
<dbReference type="AlphaFoldDB" id="A0A5J5G1J6"/>
<protein>
    <submittedName>
        <fullName evidence="2">MSMEG_0569 family flavin-dependent oxidoreductase</fullName>
    </submittedName>
</protein>
<sequence>MQRKYFPVVIIGGGQAGLAMSYCLTRRGIEHVILERHRLAWAWRAQRWDNFCLVTPNWQCKLPGFPYDGADPDGFMVKEQIIAYIQRYADSFNAPLREGVSVSRVSRRGEGYLLTTSDGNYHAGQVVAAVGNYHRPRFPSMSTRLPAHITQLHSAHYQSARQLPAGDVLVVGSAQSGAQIAEDLHLSGRRVHLCVGGAPRVARFYRGRDVVAWLEDMGHYKLTVDDHPLGEKARRKTNHYVTGRDGGRDIDLRAFALQGMQLYGRLTDYRDGRLIVADDLAHNLDDADAASQKIKDGIDEWIAQQGIDAPVEPRYQPPWRPENPPTAIDLNRTDISTIIWAVGFDSDFSWIEAPAFDNHGYPVHTRGRSTVPGLYFLGLPWLWTWGSGRFEGVGEDAEYLAGYIAGRAALVSAPDKAVIHDDARG</sequence>
<accession>A0A5J5G1J6</accession>
<dbReference type="Proteomes" id="UP000335415">
    <property type="component" value="Unassembled WGS sequence"/>
</dbReference>